<dbReference type="Proteomes" id="UP000034287">
    <property type="component" value="Unassembled WGS sequence"/>
</dbReference>
<comment type="caution">
    <text evidence="8">The sequence shown here is derived from an EMBL/GenBank/DDBJ whole genome shotgun (WGS) entry which is preliminary data.</text>
</comment>
<protein>
    <recommendedName>
        <fullName evidence="5 6">Maltodextrin-binding protein</fullName>
    </recommendedName>
</protein>
<evidence type="ECO:0000313" key="8">
    <source>
        <dbReference type="EMBL" id="KKK33456.1"/>
    </source>
</evidence>
<evidence type="ECO:0000256" key="3">
    <source>
        <dbReference type="ARBA" id="ARBA00022597"/>
    </source>
</evidence>
<name>A0A0M2SIJ8_9STAP</name>
<keyword evidence="6" id="KW-0449">Lipoprotein</keyword>
<comment type="subcellular location">
    <subcellularLocation>
        <location evidence="6">Cell membrane</location>
        <topology evidence="6">Lipid-anchor</topology>
    </subcellularLocation>
</comment>
<dbReference type="GO" id="GO:0015144">
    <property type="term" value="F:carbohydrate transmembrane transporter activity"/>
    <property type="evidence" value="ECO:0007669"/>
    <property type="project" value="InterPro"/>
</dbReference>
<dbReference type="PANTHER" id="PTHR30061:SF50">
    <property type="entry name" value="MALTOSE_MALTODEXTRIN-BINDING PERIPLASMIC PROTEIN"/>
    <property type="match status" value="1"/>
</dbReference>
<evidence type="ECO:0000256" key="1">
    <source>
        <dbReference type="ARBA" id="ARBA00008520"/>
    </source>
</evidence>
<reference evidence="8 9" key="1">
    <citation type="submission" date="2015-04" db="EMBL/GenBank/DDBJ databases">
        <title>Taxonomic description and genome sequence of Salinicoccus sediminis sp. nov., a novel hyper halotolerant bacterium isolated from marine sediment.</title>
        <authorList>
            <person name="Mathan Kumar R."/>
            <person name="Kaur G."/>
            <person name="Kumar N."/>
            <person name="Kumar A."/>
            <person name="Singh N.K."/>
            <person name="Kaur N."/>
            <person name="Mayilraj S."/>
        </authorList>
    </citation>
    <scope>NUCLEOTIDE SEQUENCE [LARGE SCALE GENOMIC DNA]</scope>
    <source>
        <strain evidence="8 9">SV-16</strain>
    </source>
</reference>
<dbReference type="RefSeq" id="WP_046517633.1">
    <property type="nucleotide sequence ID" value="NZ_LAYZ01000025.1"/>
</dbReference>
<organism evidence="8 9">
    <name type="scientific">Salinicoccus sediminis</name>
    <dbReference type="NCBI Taxonomy" id="1432562"/>
    <lineage>
        <taxon>Bacteria</taxon>
        <taxon>Bacillati</taxon>
        <taxon>Bacillota</taxon>
        <taxon>Bacilli</taxon>
        <taxon>Bacillales</taxon>
        <taxon>Staphylococcaceae</taxon>
        <taxon>Salinicoccus</taxon>
    </lineage>
</organism>
<evidence type="ECO:0000256" key="5">
    <source>
        <dbReference type="ARBA" id="ARBA00030303"/>
    </source>
</evidence>
<dbReference type="GO" id="GO:1901982">
    <property type="term" value="F:maltose binding"/>
    <property type="evidence" value="ECO:0007669"/>
    <property type="project" value="TreeGrafter"/>
</dbReference>
<dbReference type="InterPro" id="IPR006059">
    <property type="entry name" value="SBP"/>
</dbReference>
<dbReference type="STRING" id="1432562.WN59_11955"/>
<keyword evidence="4 6" id="KW-0732">Signal</keyword>
<dbReference type="GO" id="GO:0015768">
    <property type="term" value="P:maltose transport"/>
    <property type="evidence" value="ECO:0007669"/>
    <property type="project" value="TreeGrafter"/>
</dbReference>
<feature type="chain" id="PRO_5039752391" description="Maltodextrin-binding protein" evidence="6">
    <location>
        <begin position="20"/>
        <end position="432"/>
    </location>
</feature>
<keyword evidence="2 6" id="KW-0813">Transport</keyword>
<feature type="signal peptide" evidence="6">
    <location>
        <begin position="1"/>
        <end position="19"/>
    </location>
</feature>
<feature type="region of interest" description="Disordered" evidence="7">
    <location>
        <begin position="25"/>
        <end position="55"/>
    </location>
</feature>
<keyword evidence="6" id="KW-0472">Membrane</keyword>
<dbReference type="GO" id="GO:0042956">
    <property type="term" value="P:maltodextrin transmembrane transport"/>
    <property type="evidence" value="ECO:0007669"/>
    <property type="project" value="TreeGrafter"/>
</dbReference>
<dbReference type="GO" id="GO:0055052">
    <property type="term" value="C:ATP-binding cassette (ABC) transporter complex, substrate-binding subunit-containing"/>
    <property type="evidence" value="ECO:0007669"/>
    <property type="project" value="TreeGrafter"/>
</dbReference>
<dbReference type="SUPFAM" id="SSF53850">
    <property type="entry name" value="Periplasmic binding protein-like II"/>
    <property type="match status" value="1"/>
</dbReference>
<keyword evidence="9" id="KW-1185">Reference proteome</keyword>
<dbReference type="InterPro" id="IPR006061">
    <property type="entry name" value="SBP_1_CS"/>
</dbReference>
<evidence type="ECO:0000256" key="2">
    <source>
        <dbReference type="ARBA" id="ARBA00022448"/>
    </source>
</evidence>
<dbReference type="Pfam" id="PF13416">
    <property type="entry name" value="SBP_bac_8"/>
    <property type="match status" value="1"/>
</dbReference>
<proteinExistence type="inferred from homology"/>
<evidence type="ECO:0000256" key="6">
    <source>
        <dbReference type="RuleBase" id="RU365005"/>
    </source>
</evidence>
<dbReference type="PROSITE" id="PS01037">
    <property type="entry name" value="SBP_BACTERIAL_1"/>
    <property type="match status" value="1"/>
</dbReference>
<dbReference type="PRINTS" id="PR00181">
    <property type="entry name" value="MALTOSEBP"/>
</dbReference>
<comment type="similarity">
    <text evidence="1 6">Belongs to the bacterial solute-binding protein 1 family.</text>
</comment>
<evidence type="ECO:0000313" key="9">
    <source>
        <dbReference type="Proteomes" id="UP000034287"/>
    </source>
</evidence>
<evidence type="ECO:0000256" key="4">
    <source>
        <dbReference type="ARBA" id="ARBA00022729"/>
    </source>
</evidence>
<dbReference type="EMBL" id="LAYZ01000025">
    <property type="protein sequence ID" value="KKK33456.1"/>
    <property type="molecule type" value="Genomic_DNA"/>
</dbReference>
<keyword evidence="6" id="KW-1003">Cell membrane</keyword>
<dbReference type="AlphaFoldDB" id="A0A0M2SIJ8"/>
<gene>
    <name evidence="8" type="ORF">WN59_11955</name>
</gene>
<dbReference type="Gene3D" id="3.40.190.10">
    <property type="entry name" value="Periplasmic binding protein-like II"/>
    <property type="match status" value="2"/>
</dbReference>
<keyword evidence="3 6" id="KW-0762">Sugar transport</keyword>
<dbReference type="PROSITE" id="PS51257">
    <property type="entry name" value="PROKAR_LIPOPROTEIN"/>
    <property type="match status" value="1"/>
</dbReference>
<accession>A0A0M2SIJ8</accession>
<dbReference type="PATRIC" id="fig|1432562.3.peg.2388"/>
<dbReference type="OrthoDB" id="9766758at2"/>
<dbReference type="PANTHER" id="PTHR30061">
    <property type="entry name" value="MALTOSE-BINDING PERIPLASMIC PROTEIN"/>
    <property type="match status" value="1"/>
</dbReference>
<evidence type="ECO:0000256" key="7">
    <source>
        <dbReference type="SAM" id="MobiDB-lite"/>
    </source>
</evidence>
<dbReference type="InterPro" id="IPR006060">
    <property type="entry name" value="Maltose/Cyclodextrin-bd"/>
</dbReference>
<sequence>MKKFNWFLVLVLSLVFVLAACGPDRPESLEEGDSAEGGGENSEEGNEPEKPESLSVWLDGENQVATYGEIFEKYEEETGIKVEYTEVGMTDQLEQLSLDAPAGQGPDLYQQPHDMIGSAYLQGLGMELDPEEFDLEAFNDNAIEAFTYEGSLMGVPFAVEAASLYYNKDIVDEAPETIEDLEAIMEEHTDAANNEYGLLMEATNFYFAYPLLFSGDEQIFSQNEDATYNADDLQVANEGVVEQATRMQEWFEAGYLSENITGDVLDGLFTDGKGAVALTGPWKLSDYSEALGDSLGTATLPELEGEMMTPFMGVKGWMISEYTEEEYWSKDLLKFMTNQENSSLVTEGLQETVPRSDVENSNELLTVFSDQAESANPMPNIPEMAQVWEPMGDALIFISNGDDPEEVLEEAKAQIESDIEAASGGQGSEDEE</sequence>